<dbReference type="OrthoDB" id="6711110at2"/>
<feature type="transmembrane region" description="Helical" evidence="1">
    <location>
        <begin position="39"/>
        <end position="62"/>
    </location>
</feature>
<reference evidence="3 7" key="2">
    <citation type="submission" date="2021-03" db="EMBL/GenBank/DDBJ databases">
        <title>Clinical course, treatment and visual outcome of an outbreak of Burkholderia contaminans endophthalmitis following cataract surgery.</title>
        <authorList>
            <person name="Lind C."/>
            <person name="Olsen K."/>
            <person name="Angelsen N.K."/>
            <person name="Krefting E.A."/>
            <person name="Fossen K."/>
            <person name="Gravningen K."/>
            <person name="Depoorter E."/>
            <person name="Vandamme P."/>
            <person name="Bertelsen G."/>
        </authorList>
    </citation>
    <scope>NUCLEOTIDE SEQUENCE [LARGE SCALE GENOMIC DNA]</scope>
    <source>
        <strain evidence="3 7">51242556</strain>
    </source>
</reference>
<evidence type="ECO:0000256" key="1">
    <source>
        <dbReference type="SAM" id="Phobius"/>
    </source>
</evidence>
<evidence type="ECO:0000313" key="4">
    <source>
        <dbReference type="EMBL" id="MDN7570684.1"/>
    </source>
</evidence>
<reference evidence="4" key="4">
    <citation type="submission" date="2023-07" db="EMBL/GenBank/DDBJ databases">
        <title>A collection of bacterial strains from the Burkholderia cepacia Research Laboratory and Repository.</title>
        <authorList>
            <person name="Lipuma J."/>
            <person name="Spilker T."/>
            <person name="Caverly L."/>
        </authorList>
    </citation>
    <scope>NUCLEOTIDE SEQUENCE</scope>
    <source>
        <strain evidence="4">AU44979</strain>
    </source>
</reference>
<dbReference type="AlphaFoldDB" id="A0A1E3FJ90"/>
<dbReference type="EMBL" id="JAUJQS010000063">
    <property type="protein sequence ID" value="MDN7570684.1"/>
    <property type="molecule type" value="Genomic_DNA"/>
</dbReference>
<feature type="transmembrane region" description="Helical" evidence="1">
    <location>
        <begin position="6"/>
        <end position="27"/>
    </location>
</feature>
<dbReference type="Proteomes" id="UP000664048">
    <property type="component" value="Unassembled WGS sequence"/>
</dbReference>
<sequence>MELKFYLYCLADLALIVTSFICGVKYFRKRNGLLGFESLVVTFSATNLMINAFTGKAVFFSISLFCDAFSRGFGVPIIIVAGMMSVTHRYKPSVVGDMLYAVGALAGTVILWTADFMVGPKPYFYLVMWSLFSFYLIYVVKKLANAGEYRNAAGVVLTLVSTQIIASVYDFYPIPGDSDHMIFYIFALLSWSYMSVSLYYAYCALERVQEKEGNLIRGYTLGRLERNPR</sequence>
<feature type="transmembrane region" description="Helical" evidence="1">
    <location>
        <begin position="152"/>
        <end position="169"/>
    </location>
</feature>
<dbReference type="Proteomes" id="UP001172109">
    <property type="component" value="Unassembled WGS sequence"/>
</dbReference>
<evidence type="ECO:0000313" key="8">
    <source>
        <dbReference type="Proteomes" id="UP001220209"/>
    </source>
</evidence>
<organism evidence="2 6">
    <name type="scientific">Burkholderia contaminans</name>
    <dbReference type="NCBI Taxonomy" id="488447"/>
    <lineage>
        <taxon>Bacteria</taxon>
        <taxon>Pseudomonadati</taxon>
        <taxon>Pseudomonadota</taxon>
        <taxon>Betaproteobacteria</taxon>
        <taxon>Burkholderiales</taxon>
        <taxon>Burkholderiaceae</taxon>
        <taxon>Burkholderia</taxon>
        <taxon>Burkholderia cepacia complex</taxon>
    </lineage>
</organism>
<dbReference type="EMBL" id="JAGEMX010000011">
    <property type="protein sequence ID" value="MBO1833360.1"/>
    <property type="molecule type" value="Genomic_DNA"/>
</dbReference>
<proteinExistence type="predicted"/>
<reference evidence="5 8" key="3">
    <citation type="submission" date="2021-12" db="EMBL/GenBank/DDBJ databases">
        <title>Genomic and phenotypic characterization of three Burkholderia contaminans isolates recovered from different sources.</title>
        <authorList>
            <person name="Lopez De Volder A."/>
            <person name="Fan Y."/>
            <person name="Nunvar J."/>
            <person name="Herrera T."/>
            <person name="Timp W."/>
            <person name="Degrossi J."/>
        </authorList>
    </citation>
    <scope>NUCLEOTIDE SEQUENCE [LARGE SCALE GENOMIC DNA]</scope>
    <source>
        <strain evidence="5 8">LMG 23361</strain>
    </source>
</reference>
<dbReference type="Proteomes" id="UP000611459">
    <property type="component" value="Unassembled WGS sequence"/>
</dbReference>
<feature type="transmembrane region" description="Helical" evidence="1">
    <location>
        <begin position="68"/>
        <end position="86"/>
    </location>
</feature>
<evidence type="ECO:0000313" key="2">
    <source>
        <dbReference type="EMBL" id="MBK1932733.1"/>
    </source>
</evidence>
<dbReference type="GeneID" id="93194624"/>
<accession>A0A1E3FJ90</accession>
<feature type="transmembrane region" description="Helical" evidence="1">
    <location>
        <begin position="123"/>
        <end position="140"/>
    </location>
</feature>
<evidence type="ECO:0000313" key="6">
    <source>
        <dbReference type="Proteomes" id="UP000611459"/>
    </source>
</evidence>
<gene>
    <name evidence="3" type="ORF">J4M89_28620</name>
    <name evidence="2" type="ORF">JIN94_22870</name>
    <name evidence="5" type="ORF">LXE91_37065</name>
    <name evidence="4" type="ORF">QZM56_40070</name>
</gene>
<dbReference type="Proteomes" id="UP001220209">
    <property type="component" value="Chromosome 3"/>
</dbReference>
<evidence type="ECO:0000313" key="7">
    <source>
        <dbReference type="Proteomes" id="UP000664048"/>
    </source>
</evidence>
<dbReference type="EMBL" id="JAENIB010000010">
    <property type="protein sequence ID" value="MBK1932733.1"/>
    <property type="molecule type" value="Genomic_DNA"/>
</dbReference>
<keyword evidence="1" id="KW-1133">Transmembrane helix</keyword>
<feature type="transmembrane region" description="Helical" evidence="1">
    <location>
        <begin position="181"/>
        <end position="202"/>
    </location>
</feature>
<reference evidence="2" key="1">
    <citation type="submission" date="2021-01" db="EMBL/GenBank/DDBJ databases">
        <title>Outbreak of Burkholderia contaminns endophthalmitis traced to a clinical ventilation system.</title>
        <authorList>
            <person name="Lipuma J."/>
            <person name="Spilker T."/>
            <person name="Kratholm J."/>
        </authorList>
    </citation>
    <scope>NUCLEOTIDE SEQUENCE</scope>
    <source>
        <strain evidence="2">HI4954</strain>
    </source>
</reference>
<keyword evidence="7" id="KW-1185">Reference proteome</keyword>
<dbReference type="EMBL" id="CP090642">
    <property type="protein sequence ID" value="WFN22305.1"/>
    <property type="molecule type" value="Genomic_DNA"/>
</dbReference>
<evidence type="ECO:0000313" key="3">
    <source>
        <dbReference type="EMBL" id="MBO1833360.1"/>
    </source>
</evidence>
<dbReference type="RefSeq" id="WP_039353481.1">
    <property type="nucleotide sequence ID" value="NZ_AP018359.1"/>
</dbReference>
<feature type="transmembrane region" description="Helical" evidence="1">
    <location>
        <begin position="98"/>
        <end position="117"/>
    </location>
</feature>
<evidence type="ECO:0008006" key="9">
    <source>
        <dbReference type="Google" id="ProtNLM"/>
    </source>
</evidence>
<keyword evidence="1" id="KW-0812">Transmembrane</keyword>
<protein>
    <recommendedName>
        <fullName evidence="9">Transporter</fullName>
    </recommendedName>
</protein>
<keyword evidence="1" id="KW-0472">Membrane</keyword>
<evidence type="ECO:0000313" key="5">
    <source>
        <dbReference type="EMBL" id="WFN22305.1"/>
    </source>
</evidence>
<name>A0A1E3FJ90_9BURK</name>